<feature type="domain" description="GST N-terminal" evidence="1">
    <location>
        <begin position="18"/>
        <end position="94"/>
    </location>
</feature>
<dbReference type="GeneID" id="28764689"/>
<dbReference type="OrthoDB" id="4951845at2759"/>
<dbReference type="AlphaFoldDB" id="A0A177BUC6"/>
<gene>
    <name evidence="3" type="ORF">CC84DRAFT_1191760</name>
</gene>
<dbReference type="EMBL" id="KV441566">
    <property type="protein sequence ID" value="OAF98580.1"/>
    <property type="molecule type" value="Genomic_DNA"/>
</dbReference>
<sequence>MLSRIVLFDLPSQQGTSWSLNPWKTRLILNYKGIEYDTEWVEYPDIEPRLRSLGLAPNHKDAPGYFTDYSIPAIKYEDGTYEMDSWPIAQELERRYPSPSLHLNEPVTVKVRDQISKILSPIILQLLPRVPDQLPERSREYYNRTREEMFGRPLAELHKEALENAEDGWKQLQEPVKEIADLLRKHDGPFFLGETVSYADFILVSMFHFVERFDEQAYQRLMSFDPAFSKVYEAAREWFVRDT</sequence>
<dbReference type="InterPro" id="IPR004045">
    <property type="entry name" value="Glutathione_S-Trfase_N"/>
</dbReference>
<evidence type="ECO:0000259" key="2">
    <source>
        <dbReference type="Pfam" id="PF22041"/>
    </source>
</evidence>
<dbReference type="RefSeq" id="XP_018028946.1">
    <property type="nucleotide sequence ID" value="XM_018181203.1"/>
</dbReference>
<dbReference type="Gene3D" id="3.40.30.10">
    <property type="entry name" value="Glutaredoxin"/>
    <property type="match status" value="1"/>
</dbReference>
<dbReference type="STRING" id="1460663.A0A177BUC6"/>
<dbReference type="Pfam" id="PF22041">
    <property type="entry name" value="GST_C_7"/>
    <property type="match status" value="1"/>
</dbReference>
<dbReference type="Proteomes" id="UP000077069">
    <property type="component" value="Unassembled WGS sequence"/>
</dbReference>
<dbReference type="InterPro" id="IPR054416">
    <property type="entry name" value="GST_UstS-like_C"/>
</dbReference>
<feature type="domain" description="Glutathione S-transferase UstS-like C-terminal" evidence="2">
    <location>
        <begin position="116"/>
        <end position="225"/>
    </location>
</feature>
<dbReference type="SUPFAM" id="SSF47616">
    <property type="entry name" value="GST C-terminal domain-like"/>
    <property type="match status" value="1"/>
</dbReference>
<keyword evidence="4" id="KW-1185">Reference proteome</keyword>
<proteinExistence type="predicted"/>
<dbReference type="Gene3D" id="1.20.1050.10">
    <property type="match status" value="1"/>
</dbReference>
<dbReference type="InterPro" id="IPR036249">
    <property type="entry name" value="Thioredoxin-like_sf"/>
</dbReference>
<evidence type="ECO:0000313" key="3">
    <source>
        <dbReference type="EMBL" id="OAF98580.1"/>
    </source>
</evidence>
<name>A0A177BUC6_9PLEO</name>
<dbReference type="InParanoid" id="A0A177BUC6"/>
<dbReference type="CDD" id="cd03038">
    <property type="entry name" value="GST_N_etherase_LigE"/>
    <property type="match status" value="1"/>
</dbReference>
<dbReference type="Pfam" id="PF13409">
    <property type="entry name" value="GST_N_2"/>
    <property type="match status" value="1"/>
</dbReference>
<evidence type="ECO:0000259" key="1">
    <source>
        <dbReference type="Pfam" id="PF13409"/>
    </source>
</evidence>
<dbReference type="InterPro" id="IPR036282">
    <property type="entry name" value="Glutathione-S-Trfase_C_sf"/>
</dbReference>
<organism evidence="3 4">
    <name type="scientific">Paraphaeosphaeria sporulosa</name>
    <dbReference type="NCBI Taxonomy" id="1460663"/>
    <lineage>
        <taxon>Eukaryota</taxon>
        <taxon>Fungi</taxon>
        <taxon>Dikarya</taxon>
        <taxon>Ascomycota</taxon>
        <taxon>Pezizomycotina</taxon>
        <taxon>Dothideomycetes</taxon>
        <taxon>Pleosporomycetidae</taxon>
        <taxon>Pleosporales</taxon>
        <taxon>Massarineae</taxon>
        <taxon>Didymosphaeriaceae</taxon>
        <taxon>Paraphaeosphaeria</taxon>
    </lineage>
</organism>
<evidence type="ECO:0000313" key="4">
    <source>
        <dbReference type="Proteomes" id="UP000077069"/>
    </source>
</evidence>
<dbReference type="SUPFAM" id="SSF52833">
    <property type="entry name" value="Thioredoxin-like"/>
    <property type="match status" value="1"/>
</dbReference>
<reference evidence="3 4" key="1">
    <citation type="submission" date="2016-05" db="EMBL/GenBank/DDBJ databases">
        <title>Comparative analysis of secretome profiles of manganese(II)-oxidizing ascomycete fungi.</title>
        <authorList>
            <consortium name="DOE Joint Genome Institute"/>
            <person name="Zeiner C.A."/>
            <person name="Purvine S.O."/>
            <person name="Zink E.M."/>
            <person name="Wu S."/>
            <person name="Pasa-Tolic L."/>
            <person name="Chaput D.L."/>
            <person name="Haridas S."/>
            <person name="Grigoriev I.V."/>
            <person name="Santelli C.M."/>
            <person name="Hansel C.M."/>
        </authorList>
    </citation>
    <scope>NUCLEOTIDE SEQUENCE [LARGE SCALE GENOMIC DNA]</scope>
    <source>
        <strain evidence="3 4">AP3s5-JAC2a</strain>
    </source>
</reference>
<accession>A0A177BUC6</accession>
<protein>
    <submittedName>
        <fullName evidence="3">Uncharacterized protein</fullName>
    </submittedName>
</protein>